<comment type="caution">
    <text evidence="1">The sequence shown here is derived from an EMBL/GenBank/DDBJ whole genome shotgun (WGS) entry which is preliminary data.</text>
</comment>
<keyword evidence="2" id="KW-1185">Reference proteome</keyword>
<name>A0ACA9KVG5_9GLOM</name>
<organism evidence="1 2">
    <name type="scientific">Scutellospora calospora</name>
    <dbReference type="NCBI Taxonomy" id="85575"/>
    <lineage>
        <taxon>Eukaryota</taxon>
        <taxon>Fungi</taxon>
        <taxon>Fungi incertae sedis</taxon>
        <taxon>Mucoromycota</taxon>
        <taxon>Glomeromycotina</taxon>
        <taxon>Glomeromycetes</taxon>
        <taxon>Diversisporales</taxon>
        <taxon>Gigasporaceae</taxon>
        <taxon>Scutellospora</taxon>
    </lineage>
</organism>
<sequence length="285" mass="33567">GPEFDTLLKPLWAYPRVSITLLSRKLVTVTNQRRSYSNIKKFIMEQIEHPEVIIDSLPYIDQEIDYEGMRAKVDKLVEQEMKKRPSHSKKDYASHFPFNFELFKESSILATEYQRVQQGKAMVEMDTSRYKLIEPEDKEDEEAWKKAIDNSNAQLQHQNLRFFNLELLQKFGANAWKLHNFQLEHQLQQLQRLLEEYRQNILELNKQRKSSQVQAGSQIEALENKWTELIGQTLQLEVACASLESEIQQLKLYEQQLIAGTITKDNSVEKNEEQTEEESKEDTDQ</sequence>
<reference evidence="1" key="1">
    <citation type="submission" date="2021-06" db="EMBL/GenBank/DDBJ databases">
        <authorList>
            <person name="Kallberg Y."/>
            <person name="Tangrot J."/>
            <person name="Rosling A."/>
        </authorList>
    </citation>
    <scope>NUCLEOTIDE SEQUENCE</scope>
    <source>
        <strain evidence="1">AU212A</strain>
    </source>
</reference>
<dbReference type="Proteomes" id="UP000789860">
    <property type="component" value="Unassembled WGS sequence"/>
</dbReference>
<dbReference type="EMBL" id="CAJVPM010002879">
    <property type="protein sequence ID" value="CAG8493886.1"/>
    <property type="molecule type" value="Genomic_DNA"/>
</dbReference>
<feature type="non-terminal residue" evidence="1">
    <location>
        <position position="1"/>
    </location>
</feature>
<proteinExistence type="predicted"/>
<evidence type="ECO:0000313" key="1">
    <source>
        <dbReference type="EMBL" id="CAG8493886.1"/>
    </source>
</evidence>
<gene>
    <name evidence="1" type="ORF">SCALOS_LOCUS2944</name>
</gene>
<protein>
    <submittedName>
        <fullName evidence="1">8325_t:CDS:1</fullName>
    </submittedName>
</protein>
<evidence type="ECO:0000313" key="2">
    <source>
        <dbReference type="Proteomes" id="UP000789860"/>
    </source>
</evidence>
<accession>A0ACA9KVG5</accession>